<feature type="chain" id="PRO_5015119586" evidence="1">
    <location>
        <begin position="21"/>
        <end position="90"/>
    </location>
</feature>
<comment type="caution">
    <text evidence="2">The sequence shown here is derived from an EMBL/GenBank/DDBJ whole genome shotgun (WGS) entry which is preliminary data.</text>
</comment>
<gene>
    <name evidence="2" type="ORF">RchiOBHm_Chr7g0198331</name>
</gene>
<proteinExistence type="predicted"/>
<evidence type="ECO:0000313" key="2">
    <source>
        <dbReference type="EMBL" id="PRQ17744.1"/>
    </source>
</evidence>
<accession>A0A2P6P751</accession>
<evidence type="ECO:0000256" key="1">
    <source>
        <dbReference type="SAM" id="SignalP"/>
    </source>
</evidence>
<keyword evidence="3" id="KW-1185">Reference proteome</keyword>
<dbReference type="AlphaFoldDB" id="A0A2P6P751"/>
<evidence type="ECO:0000313" key="3">
    <source>
        <dbReference type="Proteomes" id="UP000238479"/>
    </source>
</evidence>
<sequence length="90" mass="10385">MAEPFMLLLSCLISSPLLVSLPTDPSCDYDHHHPLILDLGFDEGQWKNGYDFLMAEEEERIQLFVLWFLCVWGEHVSICEKATSWLVRTG</sequence>
<dbReference type="Gramene" id="PRQ17744">
    <property type="protein sequence ID" value="PRQ17744"/>
    <property type="gene ID" value="RchiOBHm_Chr7g0198331"/>
</dbReference>
<dbReference type="Proteomes" id="UP000238479">
    <property type="component" value="Chromosome 7"/>
</dbReference>
<organism evidence="2 3">
    <name type="scientific">Rosa chinensis</name>
    <name type="common">China rose</name>
    <dbReference type="NCBI Taxonomy" id="74649"/>
    <lineage>
        <taxon>Eukaryota</taxon>
        <taxon>Viridiplantae</taxon>
        <taxon>Streptophyta</taxon>
        <taxon>Embryophyta</taxon>
        <taxon>Tracheophyta</taxon>
        <taxon>Spermatophyta</taxon>
        <taxon>Magnoliopsida</taxon>
        <taxon>eudicotyledons</taxon>
        <taxon>Gunneridae</taxon>
        <taxon>Pentapetalae</taxon>
        <taxon>rosids</taxon>
        <taxon>fabids</taxon>
        <taxon>Rosales</taxon>
        <taxon>Rosaceae</taxon>
        <taxon>Rosoideae</taxon>
        <taxon>Rosoideae incertae sedis</taxon>
        <taxon>Rosa</taxon>
    </lineage>
</organism>
<name>A0A2P6P751_ROSCH</name>
<protein>
    <submittedName>
        <fullName evidence="2">Uncharacterized protein</fullName>
    </submittedName>
</protein>
<dbReference type="EMBL" id="PDCK01000045">
    <property type="protein sequence ID" value="PRQ17744.1"/>
    <property type="molecule type" value="Genomic_DNA"/>
</dbReference>
<reference evidence="2 3" key="1">
    <citation type="journal article" date="2018" name="Nat. Genet.">
        <title>The Rosa genome provides new insights in the design of modern roses.</title>
        <authorList>
            <person name="Bendahmane M."/>
        </authorList>
    </citation>
    <scope>NUCLEOTIDE SEQUENCE [LARGE SCALE GENOMIC DNA]</scope>
    <source>
        <strain evidence="3">cv. Old Blush</strain>
    </source>
</reference>
<feature type="signal peptide" evidence="1">
    <location>
        <begin position="1"/>
        <end position="20"/>
    </location>
</feature>
<keyword evidence="1" id="KW-0732">Signal</keyword>